<evidence type="ECO:0000256" key="1">
    <source>
        <dbReference type="SAM" id="Phobius"/>
    </source>
</evidence>
<evidence type="ECO:0000313" key="3">
    <source>
        <dbReference type="Proteomes" id="UP000219669"/>
    </source>
</evidence>
<feature type="transmembrane region" description="Helical" evidence="1">
    <location>
        <begin position="134"/>
        <end position="157"/>
    </location>
</feature>
<feature type="transmembrane region" description="Helical" evidence="1">
    <location>
        <begin position="28"/>
        <end position="51"/>
    </location>
</feature>
<keyword evidence="1" id="KW-1133">Transmembrane helix</keyword>
<dbReference type="Proteomes" id="UP000219669">
    <property type="component" value="Unassembled WGS sequence"/>
</dbReference>
<organism evidence="2 3">
    <name type="scientific">Alysiella filiformis DSM 16848</name>
    <dbReference type="NCBI Taxonomy" id="1120981"/>
    <lineage>
        <taxon>Bacteria</taxon>
        <taxon>Pseudomonadati</taxon>
        <taxon>Pseudomonadota</taxon>
        <taxon>Betaproteobacteria</taxon>
        <taxon>Neisseriales</taxon>
        <taxon>Neisseriaceae</taxon>
        <taxon>Alysiella</taxon>
    </lineage>
</organism>
<dbReference type="AlphaFoldDB" id="A0A286E5E7"/>
<keyword evidence="1" id="KW-0472">Membrane</keyword>
<reference evidence="2 3" key="1">
    <citation type="submission" date="2017-09" db="EMBL/GenBank/DDBJ databases">
        <authorList>
            <person name="Ehlers B."/>
            <person name="Leendertz F.H."/>
        </authorList>
    </citation>
    <scope>NUCLEOTIDE SEQUENCE [LARGE SCALE GENOMIC DNA]</scope>
    <source>
        <strain evidence="2 3">DSM 16848</strain>
    </source>
</reference>
<feature type="transmembrane region" description="Helical" evidence="1">
    <location>
        <begin position="96"/>
        <end position="122"/>
    </location>
</feature>
<keyword evidence="1" id="KW-0812">Transmembrane</keyword>
<feature type="transmembrane region" description="Helical" evidence="1">
    <location>
        <begin position="57"/>
        <end position="75"/>
    </location>
</feature>
<feature type="transmembrane region" description="Helical" evidence="1">
    <location>
        <begin position="177"/>
        <end position="197"/>
    </location>
</feature>
<proteinExistence type="predicted"/>
<name>A0A286E5E7_9NEIS</name>
<protein>
    <submittedName>
        <fullName evidence="2">Uncharacterized protein</fullName>
    </submittedName>
</protein>
<feature type="transmembrane region" description="Helical" evidence="1">
    <location>
        <begin position="6"/>
        <end position="21"/>
    </location>
</feature>
<evidence type="ECO:0000313" key="2">
    <source>
        <dbReference type="EMBL" id="SOD66125.1"/>
    </source>
</evidence>
<dbReference type="EMBL" id="OCNF01000003">
    <property type="protein sequence ID" value="SOD66125.1"/>
    <property type="molecule type" value="Genomic_DNA"/>
</dbReference>
<keyword evidence="3" id="KW-1185">Reference proteome</keyword>
<sequence length="208" mass="24497">MLDFPFLIICLFVFIFFVQTLRQHQFNWLWFAVAIWLVLGLFSGSVLPRVLGITQPFNLYLAHFYVFMGSIFFFLNSTFRLPERKATWHTPQVGAYLNLLAITGLCMHLAFGMLVALTWWTYPQGYAAMLPAKLFAMYALDPIFWYGTQFLLMLLFVLHRKMLGESARIFSLPQIQVGVLLCLLWQFLYVINAYVWLPRLLRWLLLNF</sequence>
<gene>
    <name evidence="2" type="ORF">SAMN02746062_00506</name>
</gene>
<accession>A0A286E5E7</accession>